<dbReference type="AlphaFoldDB" id="A0A7S3LX65"/>
<dbReference type="InterPro" id="IPR002165">
    <property type="entry name" value="Plexin_repeat"/>
</dbReference>
<dbReference type="Pfam" id="PF01437">
    <property type="entry name" value="PSI"/>
    <property type="match status" value="1"/>
</dbReference>
<name>A0A7S3LX65_9EUKA</name>
<gene>
    <name evidence="5" type="ORF">PBIL07802_LOCUS31791</name>
</gene>
<protein>
    <submittedName>
        <fullName evidence="5">Uncharacterized protein</fullName>
    </submittedName>
</protein>
<sequence>MKTGVVRTILAVALLSLFASPVSAADEVDASTCGQNTDCSSCVGMAGCGWCEYTSTCSSGSSSGPTSGSCGEGWAYYSSKRSSEVRSLSDFMLSTVSYLCVDRYNSCILVPILFFKQL</sequence>
<keyword evidence="4" id="KW-0732">Signal</keyword>
<accession>A0A7S3LX65</accession>
<evidence type="ECO:0000256" key="1">
    <source>
        <dbReference type="ARBA" id="ARBA00004370"/>
    </source>
</evidence>
<feature type="signal peptide" evidence="4">
    <location>
        <begin position="1"/>
        <end position="24"/>
    </location>
</feature>
<keyword evidence="3" id="KW-0325">Glycoprotein</keyword>
<proteinExistence type="predicted"/>
<evidence type="ECO:0000256" key="3">
    <source>
        <dbReference type="ARBA" id="ARBA00023180"/>
    </source>
</evidence>
<reference evidence="5" key="1">
    <citation type="submission" date="2021-01" db="EMBL/GenBank/DDBJ databases">
        <authorList>
            <person name="Corre E."/>
            <person name="Pelletier E."/>
            <person name="Niang G."/>
            <person name="Scheremetjew M."/>
            <person name="Finn R."/>
            <person name="Kale V."/>
            <person name="Holt S."/>
            <person name="Cochrane G."/>
            <person name="Meng A."/>
            <person name="Brown T."/>
            <person name="Cohen L."/>
        </authorList>
    </citation>
    <scope>NUCLEOTIDE SEQUENCE</scope>
    <source>
        <strain evidence="5">NIES-2562</strain>
    </source>
</reference>
<keyword evidence="2" id="KW-0472">Membrane</keyword>
<evidence type="ECO:0000313" key="5">
    <source>
        <dbReference type="EMBL" id="CAE0269438.1"/>
    </source>
</evidence>
<dbReference type="GO" id="GO:0016020">
    <property type="term" value="C:membrane"/>
    <property type="evidence" value="ECO:0007669"/>
    <property type="project" value="UniProtKB-SubCell"/>
</dbReference>
<feature type="chain" id="PRO_5030926696" evidence="4">
    <location>
        <begin position="25"/>
        <end position="118"/>
    </location>
</feature>
<evidence type="ECO:0000256" key="4">
    <source>
        <dbReference type="SAM" id="SignalP"/>
    </source>
</evidence>
<dbReference type="EMBL" id="HBIB01048328">
    <property type="protein sequence ID" value="CAE0269438.1"/>
    <property type="molecule type" value="Transcribed_RNA"/>
</dbReference>
<organism evidence="5">
    <name type="scientific">Palpitomonas bilix</name>
    <dbReference type="NCBI Taxonomy" id="652834"/>
    <lineage>
        <taxon>Eukaryota</taxon>
        <taxon>Eukaryota incertae sedis</taxon>
    </lineage>
</organism>
<evidence type="ECO:0000256" key="2">
    <source>
        <dbReference type="ARBA" id="ARBA00023136"/>
    </source>
</evidence>
<comment type="subcellular location">
    <subcellularLocation>
        <location evidence="1">Membrane</location>
    </subcellularLocation>
</comment>